<evidence type="ECO:0000313" key="7">
    <source>
        <dbReference type="EMBL" id="GLH67308.1"/>
    </source>
</evidence>
<dbReference type="Pfam" id="PF22022">
    <property type="entry name" value="Phage_int_M"/>
    <property type="match status" value="1"/>
</dbReference>
<sequence length="463" mass="50399">MGKLAGVNLKKATIEGLKPKAAMYRVPDAEVRGLNIQVTPAGVLSWVLRFRVHGHQKAHTLGRWPELTVAQARKKALSLLGDIGDGNDPAAKKKEERKAKTIKDLADQFRKEHLPALKENSRIQYERLLGKRILPALGSKRIKDVDSSDVAALLSQIRLETPKGIEANRVRAVLSKMFSMGALWGFCPAGTNPAKGQARAPEVKKDRHMSDRELLALGETMRHLEPTPAGEERPVDALPSEDCHALAAFRLYLLTGMRKSELIGDRKRDKETRAIIEKVPALPWTAVDLDAARIRLEYHKTAKKAGVRIVQLSTAACNLLEALPKVLGNPYVIPGHDAGESLVGLQKIWERVRDAVGTLQEKAKVPKKSRVDVSDVTIHDLRRSFASLAARMGYPELIVAALLGHSAGSVTAGYARIGADPLRDVVETIGARMAALLAGSVDLEAEAKAAKEEAQAKRTAKGA</sequence>
<evidence type="ECO:0000259" key="6">
    <source>
        <dbReference type="PROSITE" id="PS51898"/>
    </source>
</evidence>
<dbReference type="Pfam" id="PF00589">
    <property type="entry name" value="Phage_integrase"/>
    <property type="match status" value="1"/>
</dbReference>
<dbReference type="InterPro" id="IPR050808">
    <property type="entry name" value="Phage_Integrase"/>
</dbReference>
<evidence type="ECO:0000256" key="3">
    <source>
        <dbReference type="ARBA" id="ARBA00023125"/>
    </source>
</evidence>
<evidence type="ECO:0000256" key="2">
    <source>
        <dbReference type="ARBA" id="ARBA00022908"/>
    </source>
</evidence>
<dbReference type="Proteomes" id="UP001165044">
    <property type="component" value="Unassembled WGS sequence"/>
</dbReference>
<dbReference type="Pfam" id="PF13356">
    <property type="entry name" value="Arm-DNA-bind_3"/>
    <property type="match status" value="1"/>
</dbReference>
<feature type="coiled-coil region" evidence="5">
    <location>
        <begin position="433"/>
        <end position="460"/>
    </location>
</feature>
<dbReference type="PANTHER" id="PTHR30629:SF2">
    <property type="entry name" value="PROPHAGE INTEGRASE INTS-RELATED"/>
    <property type="match status" value="1"/>
</dbReference>
<keyword evidence="5" id="KW-0175">Coiled coil</keyword>
<dbReference type="InterPro" id="IPR011010">
    <property type="entry name" value="DNA_brk_join_enz"/>
</dbReference>
<dbReference type="Gene3D" id="1.10.150.130">
    <property type="match status" value="1"/>
</dbReference>
<proteinExistence type="inferred from homology"/>
<dbReference type="Gene3D" id="1.10.443.10">
    <property type="entry name" value="Intergrase catalytic core"/>
    <property type="match status" value="1"/>
</dbReference>
<dbReference type="InterPro" id="IPR038488">
    <property type="entry name" value="Integrase_DNA-bd_sf"/>
</dbReference>
<keyword evidence="4" id="KW-0233">DNA recombination</keyword>
<evidence type="ECO:0000256" key="5">
    <source>
        <dbReference type="SAM" id="Coils"/>
    </source>
</evidence>
<dbReference type="PROSITE" id="PS51898">
    <property type="entry name" value="TYR_RECOMBINASE"/>
    <property type="match status" value="1"/>
</dbReference>
<dbReference type="PANTHER" id="PTHR30629">
    <property type="entry name" value="PROPHAGE INTEGRASE"/>
    <property type="match status" value="1"/>
</dbReference>
<comment type="caution">
    <text evidence="7">The sequence shown here is derived from an EMBL/GenBank/DDBJ whole genome shotgun (WGS) entry which is preliminary data.</text>
</comment>
<dbReference type="RefSeq" id="WP_285608361.1">
    <property type="nucleotide sequence ID" value="NZ_BSDC01000002.1"/>
</dbReference>
<keyword evidence="3" id="KW-0238">DNA-binding</keyword>
<accession>A0ABQ5PY66</accession>
<evidence type="ECO:0000313" key="8">
    <source>
        <dbReference type="Proteomes" id="UP001165044"/>
    </source>
</evidence>
<dbReference type="InterPro" id="IPR010998">
    <property type="entry name" value="Integrase_recombinase_N"/>
</dbReference>
<keyword evidence="8" id="KW-1185">Reference proteome</keyword>
<dbReference type="EMBL" id="BSDC01000002">
    <property type="protein sequence ID" value="GLH67308.1"/>
    <property type="molecule type" value="Genomic_DNA"/>
</dbReference>
<keyword evidence="2" id="KW-0229">DNA integration</keyword>
<organism evidence="7 8">
    <name type="scientific">Geothrix edaphica</name>
    <dbReference type="NCBI Taxonomy" id="2927976"/>
    <lineage>
        <taxon>Bacteria</taxon>
        <taxon>Pseudomonadati</taxon>
        <taxon>Acidobacteriota</taxon>
        <taxon>Holophagae</taxon>
        <taxon>Holophagales</taxon>
        <taxon>Holophagaceae</taxon>
        <taxon>Geothrix</taxon>
    </lineage>
</organism>
<dbReference type="Gene3D" id="3.30.160.390">
    <property type="entry name" value="Integrase, DNA-binding domain"/>
    <property type="match status" value="1"/>
</dbReference>
<dbReference type="InterPro" id="IPR002104">
    <property type="entry name" value="Integrase_catalytic"/>
</dbReference>
<dbReference type="InterPro" id="IPR025166">
    <property type="entry name" value="Integrase_DNA_bind_dom"/>
</dbReference>
<evidence type="ECO:0000256" key="1">
    <source>
        <dbReference type="ARBA" id="ARBA00008857"/>
    </source>
</evidence>
<dbReference type="InterPro" id="IPR053876">
    <property type="entry name" value="Phage_int_M"/>
</dbReference>
<name>A0ABQ5PY66_9BACT</name>
<dbReference type="SUPFAM" id="SSF56349">
    <property type="entry name" value="DNA breaking-rejoining enzymes"/>
    <property type="match status" value="1"/>
</dbReference>
<evidence type="ECO:0000256" key="4">
    <source>
        <dbReference type="ARBA" id="ARBA00023172"/>
    </source>
</evidence>
<dbReference type="CDD" id="cd00796">
    <property type="entry name" value="INT_Rci_Hp1_C"/>
    <property type="match status" value="1"/>
</dbReference>
<gene>
    <name evidence="7" type="ORF">GETHED_16720</name>
</gene>
<feature type="domain" description="Tyr recombinase" evidence="6">
    <location>
        <begin position="204"/>
        <end position="427"/>
    </location>
</feature>
<reference evidence="7" key="1">
    <citation type="journal article" date="2023" name="Antonie Van Leeuwenhoek">
        <title>Mesoterricola silvestris gen. nov., sp. nov., Mesoterricola sediminis sp. nov., Geothrix oryzae sp. nov., Geothrix edaphica sp. nov., Geothrix rubra sp. nov., and Geothrix limicola sp. nov., six novel members of Acidobacteriota isolated from soils.</title>
        <authorList>
            <person name="Itoh H."/>
            <person name="Sugisawa Y."/>
            <person name="Mise K."/>
            <person name="Xu Z."/>
            <person name="Kuniyasu M."/>
            <person name="Ushijima N."/>
            <person name="Kawano K."/>
            <person name="Kobayashi E."/>
            <person name="Shiratori Y."/>
            <person name="Masuda Y."/>
            <person name="Senoo K."/>
        </authorList>
    </citation>
    <scope>NUCLEOTIDE SEQUENCE</scope>
    <source>
        <strain evidence="7">Red802</strain>
    </source>
</reference>
<comment type="similarity">
    <text evidence="1">Belongs to the 'phage' integrase family.</text>
</comment>
<dbReference type="InterPro" id="IPR013762">
    <property type="entry name" value="Integrase-like_cat_sf"/>
</dbReference>
<protein>
    <submittedName>
        <fullName evidence="7">Integrase</fullName>
    </submittedName>
</protein>